<dbReference type="PRINTS" id="PR00069">
    <property type="entry name" value="ALDKETRDTASE"/>
</dbReference>
<name>A0AA39HH83_9BILA</name>
<keyword evidence="4" id="KW-1185">Reference proteome</keyword>
<reference evidence="3" key="1">
    <citation type="submission" date="2023-06" db="EMBL/GenBank/DDBJ databases">
        <title>Genomic analysis of the entomopathogenic nematode Steinernema hermaphroditum.</title>
        <authorList>
            <person name="Schwarz E.M."/>
            <person name="Heppert J.K."/>
            <person name="Baniya A."/>
            <person name="Schwartz H.T."/>
            <person name="Tan C.-H."/>
            <person name="Antoshechkin I."/>
            <person name="Sternberg P.W."/>
            <person name="Goodrich-Blair H."/>
            <person name="Dillman A.R."/>
        </authorList>
    </citation>
    <scope>NUCLEOTIDE SEQUENCE</scope>
    <source>
        <strain evidence="3">PS9179</strain>
        <tissue evidence="3">Whole animal</tissue>
    </source>
</reference>
<dbReference type="EMBL" id="JAUCMV010000004">
    <property type="protein sequence ID" value="KAK0404743.1"/>
    <property type="molecule type" value="Genomic_DNA"/>
</dbReference>
<dbReference type="Proteomes" id="UP001175271">
    <property type="component" value="Unassembled WGS sequence"/>
</dbReference>
<dbReference type="InterPro" id="IPR023210">
    <property type="entry name" value="NADP_OxRdtase_dom"/>
</dbReference>
<dbReference type="Pfam" id="PF00248">
    <property type="entry name" value="Aldo_ket_red"/>
    <property type="match status" value="1"/>
</dbReference>
<feature type="region of interest" description="Disordered" evidence="1">
    <location>
        <begin position="37"/>
        <end position="68"/>
    </location>
</feature>
<evidence type="ECO:0000313" key="4">
    <source>
        <dbReference type="Proteomes" id="UP001175271"/>
    </source>
</evidence>
<feature type="domain" description="NADP-dependent oxidoreductase" evidence="2">
    <location>
        <begin position="79"/>
        <end position="343"/>
    </location>
</feature>
<dbReference type="InterPro" id="IPR020471">
    <property type="entry name" value="AKR"/>
</dbReference>
<feature type="compositionally biased region" description="Basic and acidic residues" evidence="1">
    <location>
        <begin position="49"/>
        <end position="59"/>
    </location>
</feature>
<dbReference type="Gene3D" id="3.20.20.100">
    <property type="entry name" value="NADP-dependent oxidoreductase domain"/>
    <property type="match status" value="1"/>
</dbReference>
<proteinExistence type="predicted"/>
<gene>
    <name evidence="3" type="ORF">QR680_017605</name>
</gene>
<accession>A0AA39HH83</accession>
<evidence type="ECO:0000256" key="1">
    <source>
        <dbReference type="SAM" id="MobiDB-lite"/>
    </source>
</evidence>
<dbReference type="PROSITE" id="PS00062">
    <property type="entry name" value="ALDOKETO_REDUCTASE_2"/>
    <property type="match status" value="1"/>
</dbReference>
<comment type="caution">
    <text evidence="3">The sequence shown here is derived from an EMBL/GenBank/DDBJ whole genome shotgun (WGS) entry which is preliminary data.</text>
</comment>
<organism evidence="3 4">
    <name type="scientific">Steinernema hermaphroditum</name>
    <dbReference type="NCBI Taxonomy" id="289476"/>
    <lineage>
        <taxon>Eukaryota</taxon>
        <taxon>Metazoa</taxon>
        <taxon>Ecdysozoa</taxon>
        <taxon>Nematoda</taxon>
        <taxon>Chromadorea</taxon>
        <taxon>Rhabditida</taxon>
        <taxon>Tylenchina</taxon>
        <taxon>Panagrolaimomorpha</taxon>
        <taxon>Strongyloidoidea</taxon>
        <taxon>Steinernematidae</taxon>
        <taxon>Steinernema</taxon>
    </lineage>
</organism>
<dbReference type="GO" id="GO:0016491">
    <property type="term" value="F:oxidoreductase activity"/>
    <property type="evidence" value="ECO:0007669"/>
    <property type="project" value="InterPro"/>
</dbReference>
<dbReference type="InterPro" id="IPR018170">
    <property type="entry name" value="Aldo/ket_reductase_CS"/>
</dbReference>
<dbReference type="SUPFAM" id="SSF51430">
    <property type="entry name" value="NAD(P)-linked oxidoreductase"/>
    <property type="match status" value="1"/>
</dbReference>
<dbReference type="AlphaFoldDB" id="A0AA39HH83"/>
<evidence type="ECO:0000259" key="2">
    <source>
        <dbReference type="Pfam" id="PF00248"/>
    </source>
</evidence>
<sequence length="390" mass="44259">MNATRLRMSNKHLIPFVGFGTTEVQARPAIVFVGRRRPKTNNPVATKGRSKDEVLENKSDRHKPRGPNFIPDALQITMPDQLEESLNTALDAGCRHIDTSFLSGTEHTVGQVVKRRIEGGLLSRKDLFISTKLPPTAHRLKDVEKCLRESLRRLQTEYVDLFLVYLPCPVKNHGSFECPQFYARHSSAEEEPIPLEDTWRGMEHVYDLGLAKAIGVCNFSLEQLMDLNAHARIRPHNLQLEMHLHLPRNDVALLATSLNIAVTAFAPLAELSPLDHIALDDDLLMRLVAKYKRTPAQILLRHQIQRGVVVVFQAVTLSAIHNNLDVHSFSIDEDDMQALNDVEESDDTRLYRFDGSTSCCFLRHTGYPFTEVLDAYLEQKIYESHKITKV</sequence>
<protein>
    <recommendedName>
        <fullName evidence="2">NADP-dependent oxidoreductase domain-containing protein</fullName>
    </recommendedName>
</protein>
<dbReference type="PANTHER" id="PTHR11732">
    <property type="entry name" value="ALDO/KETO REDUCTASE"/>
    <property type="match status" value="1"/>
</dbReference>
<evidence type="ECO:0000313" key="3">
    <source>
        <dbReference type="EMBL" id="KAK0404743.1"/>
    </source>
</evidence>
<dbReference type="InterPro" id="IPR036812">
    <property type="entry name" value="NAD(P)_OxRdtase_dom_sf"/>
</dbReference>